<dbReference type="Pfam" id="PF07690">
    <property type="entry name" value="MFS_1"/>
    <property type="match status" value="1"/>
</dbReference>
<dbReference type="RefSeq" id="WP_175275561.1">
    <property type="nucleotide sequence ID" value="NZ_CP054836.1"/>
</dbReference>
<dbReference type="InterPro" id="IPR050327">
    <property type="entry name" value="Proton-linked_MCT"/>
</dbReference>
<dbReference type="InterPro" id="IPR036259">
    <property type="entry name" value="MFS_trans_sf"/>
</dbReference>
<feature type="transmembrane region" description="Helical" evidence="4">
    <location>
        <begin position="170"/>
        <end position="189"/>
    </location>
</feature>
<dbReference type="InterPro" id="IPR020846">
    <property type="entry name" value="MFS_dom"/>
</dbReference>
<evidence type="ECO:0000256" key="2">
    <source>
        <dbReference type="ARBA" id="ARBA00022989"/>
    </source>
</evidence>
<dbReference type="Gene3D" id="1.20.1250.20">
    <property type="entry name" value="MFS general substrate transporter like domains"/>
    <property type="match status" value="2"/>
</dbReference>
<name>A0A6N1V9M4_9HYPH</name>
<feature type="domain" description="Major facilitator superfamily (MFS) profile" evidence="5">
    <location>
        <begin position="13"/>
        <end position="398"/>
    </location>
</feature>
<feature type="transmembrane region" description="Helical" evidence="4">
    <location>
        <begin position="12"/>
        <end position="33"/>
    </location>
</feature>
<accession>A0A6N1V9M4</accession>
<keyword evidence="3 4" id="KW-0472">Membrane</keyword>
<keyword evidence="1 4" id="KW-0812">Transmembrane</keyword>
<organism evidence="6 7">
    <name type="scientific">Oricola thermophila</name>
    <dbReference type="NCBI Taxonomy" id="2742145"/>
    <lineage>
        <taxon>Bacteria</taxon>
        <taxon>Pseudomonadati</taxon>
        <taxon>Pseudomonadota</taxon>
        <taxon>Alphaproteobacteria</taxon>
        <taxon>Hyphomicrobiales</taxon>
        <taxon>Ahrensiaceae</taxon>
        <taxon>Oricola</taxon>
    </lineage>
</organism>
<evidence type="ECO:0000313" key="7">
    <source>
        <dbReference type="Proteomes" id="UP000509367"/>
    </source>
</evidence>
<proteinExistence type="predicted"/>
<dbReference type="EMBL" id="CP054836">
    <property type="protein sequence ID" value="QKV17664.1"/>
    <property type="molecule type" value="Genomic_DNA"/>
</dbReference>
<feature type="transmembrane region" description="Helical" evidence="4">
    <location>
        <begin position="102"/>
        <end position="126"/>
    </location>
</feature>
<evidence type="ECO:0000256" key="1">
    <source>
        <dbReference type="ARBA" id="ARBA00022692"/>
    </source>
</evidence>
<dbReference type="KEGG" id="orm:HTY61_03855"/>
<feature type="transmembrane region" description="Helical" evidence="4">
    <location>
        <begin position="255"/>
        <end position="277"/>
    </location>
</feature>
<dbReference type="SUPFAM" id="SSF103473">
    <property type="entry name" value="MFS general substrate transporter"/>
    <property type="match status" value="1"/>
</dbReference>
<dbReference type="PANTHER" id="PTHR11360:SF308">
    <property type="entry name" value="BLL3089 PROTEIN"/>
    <property type="match status" value="1"/>
</dbReference>
<feature type="transmembrane region" description="Helical" evidence="4">
    <location>
        <begin position="284"/>
        <end position="303"/>
    </location>
</feature>
<dbReference type="PANTHER" id="PTHR11360">
    <property type="entry name" value="MONOCARBOXYLATE TRANSPORTER"/>
    <property type="match status" value="1"/>
</dbReference>
<keyword evidence="7" id="KW-1185">Reference proteome</keyword>
<evidence type="ECO:0000256" key="4">
    <source>
        <dbReference type="SAM" id="Phobius"/>
    </source>
</evidence>
<feature type="transmembrane region" description="Helical" evidence="4">
    <location>
        <begin position="372"/>
        <end position="393"/>
    </location>
</feature>
<dbReference type="AlphaFoldDB" id="A0A6N1V9M4"/>
<gene>
    <name evidence="6" type="ORF">HTY61_03855</name>
</gene>
<feature type="transmembrane region" description="Helical" evidence="4">
    <location>
        <begin position="343"/>
        <end position="366"/>
    </location>
</feature>
<protein>
    <submittedName>
        <fullName evidence="6">MFS transporter</fullName>
    </submittedName>
</protein>
<feature type="transmembrane region" description="Helical" evidence="4">
    <location>
        <begin position="309"/>
        <end position="331"/>
    </location>
</feature>
<sequence length="409" mass="43479">MPYARFLRENARWLAGGMLLTLFSSFGQTFYIALSSGGIRTELGLGHGDFGWLYMWATLASAAAIPVAGRLADTMRVDRYATLVIAGLAGSMLLLTRAGSPVALFVAIAGLRLFGQGLMSHVAMTAMGRWFSVNRGKAVSAAALGHQIGESVMPISFVAVAAVVGWRGSWMVNAAFILLLVLPTVYMLMRVPRVPRAAETLLESAGRQWTRGEALRDPLFWMLMSGVLAPPVIGTTVFFHQVYLTELRGWALGQFAGSTPVLSMFAIVATLLAGMVVDRFHSAVLLPVMLVCVAVANLVVAFVPPTWAILVYMAGMGASFGIYSTVFGALWPEMYGTRHLGAIKAAATSIMVLSTALGPGLSGWLIDAGVAFPDIIAAMGLYGAAAAVLMVAAEPLARHRAAARNQEEH</sequence>
<dbReference type="PROSITE" id="PS50850">
    <property type="entry name" value="MFS"/>
    <property type="match status" value="1"/>
</dbReference>
<dbReference type="InterPro" id="IPR011701">
    <property type="entry name" value="MFS"/>
</dbReference>
<feature type="transmembrane region" description="Helical" evidence="4">
    <location>
        <begin position="219"/>
        <end position="243"/>
    </location>
</feature>
<evidence type="ECO:0000259" key="5">
    <source>
        <dbReference type="PROSITE" id="PS50850"/>
    </source>
</evidence>
<reference evidence="6 7" key="1">
    <citation type="submission" date="2020-06" db="EMBL/GenBank/DDBJ databases">
        <title>Oricola thermophila sp. nov. isolated from a tidal sediments.</title>
        <authorList>
            <person name="Kwon K.K."/>
            <person name="Yang S.-H."/>
            <person name="Park M.-J."/>
        </authorList>
    </citation>
    <scope>NUCLEOTIDE SEQUENCE [LARGE SCALE GENOMIC DNA]</scope>
    <source>
        <strain evidence="6 7">MEBiC13590</strain>
    </source>
</reference>
<dbReference type="Proteomes" id="UP000509367">
    <property type="component" value="Chromosome"/>
</dbReference>
<keyword evidence="2 4" id="KW-1133">Transmembrane helix</keyword>
<evidence type="ECO:0000256" key="3">
    <source>
        <dbReference type="ARBA" id="ARBA00023136"/>
    </source>
</evidence>
<dbReference type="GO" id="GO:0022857">
    <property type="term" value="F:transmembrane transporter activity"/>
    <property type="evidence" value="ECO:0007669"/>
    <property type="project" value="InterPro"/>
</dbReference>
<evidence type="ECO:0000313" key="6">
    <source>
        <dbReference type="EMBL" id="QKV17664.1"/>
    </source>
</evidence>
<feature type="transmembrane region" description="Helical" evidence="4">
    <location>
        <begin position="53"/>
        <end position="72"/>
    </location>
</feature>